<dbReference type="OrthoDB" id="201595at2759"/>
<keyword evidence="6" id="KW-1003">Cell membrane</keyword>
<keyword evidence="6" id="KW-0407">Ion channel</keyword>
<dbReference type="Pfam" id="PF01062">
    <property type="entry name" value="Bestrophin"/>
    <property type="match status" value="2"/>
</dbReference>
<dbReference type="KEGG" id="hazt:108672957"/>
<name>A0A8B7NR88_HYAAZ</name>
<evidence type="ECO:0000256" key="4">
    <source>
        <dbReference type="ARBA" id="ARBA00023136"/>
    </source>
</evidence>
<keyword evidence="4 6" id="KW-0472">Membrane</keyword>
<feature type="transmembrane region" description="Helical" evidence="6">
    <location>
        <begin position="332"/>
        <end position="354"/>
    </location>
</feature>
<evidence type="ECO:0000256" key="7">
    <source>
        <dbReference type="SAM" id="MobiDB-lite"/>
    </source>
</evidence>
<dbReference type="PANTHER" id="PTHR10736">
    <property type="entry name" value="BESTROPHIN"/>
    <property type="match status" value="1"/>
</dbReference>
<dbReference type="RefSeq" id="XP_018016213.1">
    <property type="nucleotide sequence ID" value="XM_018160724.1"/>
</dbReference>
<dbReference type="GeneID" id="108672957"/>
<dbReference type="GO" id="GO:0034707">
    <property type="term" value="C:chloride channel complex"/>
    <property type="evidence" value="ECO:0007669"/>
    <property type="project" value="UniProtKB-KW"/>
</dbReference>
<keyword evidence="2 6" id="KW-0812">Transmembrane</keyword>
<feature type="compositionally biased region" description="Low complexity" evidence="7">
    <location>
        <begin position="518"/>
        <end position="529"/>
    </location>
</feature>
<evidence type="ECO:0000256" key="3">
    <source>
        <dbReference type="ARBA" id="ARBA00022989"/>
    </source>
</evidence>
<comment type="function">
    <text evidence="6">Forms chloride channels.</text>
</comment>
<gene>
    <name evidence="9" type="primary">LOC108672957</name>
</gene>
<keyword evidence="8" id="KW-1185">Reference proteome</keyword>
<proteinExistence type="inferred from homology"/>
<keyword evidence="6" id="KW-0868">Chloride</keyword>
<feature type="transmembrane region" description="Helical" evidence="6">
    <location>
        <begin position="126"/>
        <end position="147"/>
    </location>
</feature>
<keyword evidence="6" id="KW-0813">Transport</keyword>
<feature type="transmembrane region" description="Helical" evidence="6">
    <location>
        <begin position="26"/>
        <end position="49"/>
    </location>
</feature>
<evidence type="ECO:0000256" key="5">
    <source>
        <dbReference type="ARBA" id="ARBA00034769"/>
    </source>
</evidence>
<dbReference type="GO" id="GO:0005254">
    <property type="term" value="F:chloride channel activity"/>
    <property type="evidence" value="ECO:0007669"/>
    <property type="project" value="UniProtKB-KW"/>
</dbReference>
<evidence type="ECO:0000256" key="2">
    <source>
        <dbReference type="ARBA" id="ARBA00022692"/>
    </source>
</evidence>
<feature type="region of interest" description="Disordered" evidence="7">
    <location>
        <begin position="508"/>
        <end position="595"/>
    </location>
</feature>
<evidence type="ECO:0000313" key="8">
    <source>
        <dbReference type="Proteomes" id="UP000694843"/>
    </source>
</evidence>
<protein>
    <recommendedName>
        <fullName evidence="6">Bestrophin homolog</fullName>
    </recommendedName>
</protein>
<feature type="transmembrane region" description="Helical" evidence="6">
    <location>
        <begin position="366"/>
        <end position="384"/>
    </location>
</feature>
<keyword evidence="6" id="KW-0869">Chloride channel</keyword>
<feature type="transmembrane region" description="Helical" evidence="6">
    <location>
        <begin position="167"/>
        <end position="185"/>
    </location>
</feature>
<comment type="subcellular location">
    <subcellularLocation>
        <location evidence="6">Cell membrane</location>
        <topology evidence="6">Multi-pass membrane protein</topology>
    </subcellularLocation>
    <subcellularLocation>
        <location evidence="1">Membrane</location>
    </subcellularLocation>
</comment>
<dbReference type="AlphaFoldDB" id="A0A8B7NR88"/>
<dbReference type="InterPro" id="IPR000615">
    <property type="entry name" value="Bestrophin"/>
</dbReference>
<dbReference type="PANTHER" id="PTHR10736:SF65">
    <property type="entry name" value="BESTROPHIN 1, ISOFORM C-RELATED"/>
    <property type="match status" value="1"/>
</dbReference>
<evidence type="ECO:0000256" key="1">
    <source>
        <dbReference type="ARBA" id="ARBA00004370"/>
    </source>
</evidence>
<accession>A0A8B7NR88</accession>
<comment type="similarity">
    <text evidence="5 6">Belongs to the anion channel-forming bestrophin (TC 1.A.46) family. Calcium-sensitive chloride channel subfamily.</text>
</comment>
<evidence type="ECO:0000313" key="9">
    <source>
        <dbReference type="RefSeq" id="XP_018016213.1"/>
    </source>
</evidence>
<reference evidence="9" key="1">
    <citation type="submission" date="2025-08" db="UniProtKB">
        <authorList>
            <consortium name="RefSeq"/>
        </authorList>
    </citation>
    <scope>IDENTIFICATION</scope>
    <source>
        <tissue evidence="9">Whole organism</tissue>
    </source>
</reference>
<dbReference type="InterPro" id="IPR021134">
    <property type="entry name" value="Bestrophin-like"/>
</dbReference>
<dbReference type="Proteomes" id="UP000694843">
    <property type="component" value="Unplaced"/>
</dbReference>
<sequence length="595" mass="67511">MAAVAVAVVLWLWLWCWLLWLLWLWLLWLLLLASVAAVAVAAVAVAAAAGNARNVVAADETTDAIECTSIMAAEPAGGGKIWRGSIYKLVWQELAVYCACYTALHSTTQHYTASLSHRWRGSIYKLVWQELTVYCACYTAVALVYRFALTEAQKRIFEGIVLHIDQYINLIPMAFVLGFYVSIIMTRWWDQYITIPWPDSLAVFVSSNVHGQNDTARVMRRTLMRYVNLSFVITMSMISPRVKKRFPTMQHLVESGLLTEQELMIFEILNAKTANPKYWLPLVWAGAIVTKARKQGRIRDDFAQKTIMDELNNFRKGCRLLLSYDYVSVPLVYTQVVTLAVYTFFISTIVGRQFLDPSRGIKGHKVDMYVPWFTILQFFFYMGWLKVAESLINPFGEDDDDFETNSLVDRNVQVSYLIVDEMHEDHPELIKDMYFEEVVPAALPYTVASEQYRANQAINHGSTAELKVPEPLQEIMEPIIEEKSHSVVETLIGGLVQEKYKEVTVKVERKASQPDAQSVSSRRSSGASGIATPGRRRKSFFARVADKMSSPKLSRVPSASGSIRTIRSLKSAKSLTRQHDRLAEQVGEGEVLERR</sequence>
<comment type="caution">
    <text evidence="6">Lacks conserved residue(s) required for the propagation of feature annotation.</text>
</comment>
<dbReference type="GO" id="GO:0005886">
    <property type="term" value="C:plasma membrane"/>
    <property type="evidence" value="ECO:0007669"/>
    <property type="project" value="UniProtKB-SubCell"/>
</dbReference>
<keyword evidence="6" id="KW-0406">Ion transport</keyword>
<keyword evidence="3 6" id="KW-1133">Transmembrane helix</keyword>
<feature type="transmembrane region" description="Helical" evidence="6">
    <location>
        <begin position="223"/>
        <end position="242"/>
    </location>
</feature>
<organism evidence="8 9">
    <name type="scientific">Hyalella azteca</name>
    <name type="common">Amphipod</name>
    <dbReference type="NCBI Taxonomy" id="294128"/>
    <lineage>
        <taxon>Eukaryota</taxon>
        <taxon>Metazoa</taxon>
        <taxon>Ecdysozoa</taxon>
        <taxon>Arthropoda</taxon>
        <taxon>Crustacea</taxon>
        <taxon>Multicrustacea</taxon>
        <taxon>Malacostraca</taxon>
        <taxon>Eumalacostraca</taxon>
        <taxon>Peracarida</taxon>
        <taxon>Amphipoda</taxon>
        <taxon>Senticaudata</taxon>
        <taxon>Talitrida</taxon>
        <taxon>Talitroidea</taxon>
        <taxon>Hyalellidae</taxon>
        <taxon>Hyalella</taxon>
    </lineage>
</organism>
<evidence type="ECO:0000256" key="6">
    <source>
        <dbReference type="RuleBase" id="RU363126"/>
    </source>
</evidence>